<dbReference type="SUPFAM" id="SSF101447">
    <property type="entry name" value="Formin homology 2 domain (FH2 domain)"/>
    <property type="match status" value="1"/>
</dbReference>
<dbReference type="Gene3D" id="1.20.1600.10">
    <property type="entry name" value="Outer membrane efflux proteins (OEP)"/>
    <property type="match status" value="1"/>
</dbReference>
<organism evidence="3 4">
    <name type="scientific">Decorospora gaudefroyi</name>
    <dbReference type="NCBI Taxonomy" id="184978"/>
    <lineage>
        <taxon>Eukaryota</taxon>
        <taxon>Fungi</taxon>
        <taxon>Dikarya</taxon>
        <taxon>Ascomycota</taxon>
        <taxon>Pezizomycotina</taxon>
        <taxon>Dothideomycetes</taxon>
        <taxon>Pleosporomycetidae</taxon>
        <taxon>Pleosporales</taxon>
        <taxon>Pleosporineae</taxon>
        <taxon>Pleosporaceae</taxon>
        <taxon>Decorospora</taxon>
    </lineage>
</organism>
<evidence type="ECO:0000256" key="1">
    <source>
        <dbReference type="SAM" id="Coils"/>
    </source>
</evidence>
<dbReference type="AlphaFoldDB" id="A0A6A5K5J7"/>
<feature type="region of interest" description="Disordered" evidence="2">
    <location>
        <begin position="462"/>
        <end position="498"/>
    </location>
</feature>
<keyword evidence="4" id="KW-1185">Reference proteome</keyword>
<sequence length="626" mass="70068">MSSAQTRTYAWGRGVTRDQTTPWLCNFSNNWAVTPGLRSGRPCSVHEIEAGLPLVRPNTAPPIPLQSPIDHCRDENMELPVPAFDLTARPLEMPFDDRPPPPPPPPPPALAQPDELYASESPQHAHHDDIERRRWSIRDAREDLMGSRVKLQSDRKIIRVIRQETGSKEGAALSKLKLFLHEQSIVLPREIEDQLEEIDELRDRLGSQEADYDEAEQSYNLKEINYTQKEAQFVDFVDSFLDGNGQQSPMLREDTQPTGVDDLMRFPFGTSDDWTQNQTVDINEVSPSPPETSKTPEQNYQSTPHFEPEVGHMLSVRGSRTGLAPHHGEEDISERNQLKWFETKKRINEWLLDMVSHSAIQRTHLRSLDNLGSTENESWWQKVADHWHLISYAGTQFHTGDSTISDGEFSNQNFVSEPDMLGGRPIDAHAPRPNALFSAEQNLDALNDSENPPSIRSFDLQEAKSTCDVSPVQQKREATGTADFLSAEPPTTNQSGSHEDFASIITVEKPCSCGNSQVGHRHHSSKRLDLASSLQPLDVTAARIPLPLSPSRSILDPGEELPHPRTESPPIISKITPPSAHQLEHFLRLTPLTGPEPISITSLPFVAFSNSILRLPGPTSYSLGYF</sequence>
<feature type="compositionally biased region" description="Polar residues" evidence="2">
    <location>
        <begin position="463"/>
        <end position="473"/>
    </location>
</feature>
<dbReference type="Proteomes" id="UP000800040">
    <property type="component" value="Unassembled WGS sequence"/>
</dbReference>
<evidence type="ECO:0000313" key="4">
    <source>
        <dbReference type="Proteomes" id="UP000800040"/>
    </source>
</evidence>
<evidence type="ECO:0000256" key="2">
    <source>
        <dbReference type="SAM" id="MobiDB-lite"/>
    </source>
</evidence>
<dbReference type="EMBL" id="ML975338">
    <property type="protein sequence ID" value="KAF1832448.1"/>
    <property type="molecule type" value="Genomic_DNA"/>
</dbReference>
<protein>
    <submittedName>
        <fullName evidence="3">Uncharacterized protein</fullName>
    </submittedName>
</protein>
<gene>
    <name evidence="3" type="ORF">BDW02DRAFT_424962</name>
</gene>
<reference evidence="3" key="1">
    <citation type="submission" date="2020-01" db="EMBL/GenBank/DDBJ databases">
        <authorList>
            <consortium name="DOE Joint Genome Institute"/>
            <person name="Haridas S."/>
            <person name="Albert R."/>
            <person name="Binder M."/>
            <person name="Bloem J."/>
            <person name="Labutti K."/>
            <person name="Salamov A."/>
            <person name="Andreopoulos B."/>
            <person name="Baker S.E."/>
            <person name="Barry K."/>
            <person name="Bills G."/>
            <person name="Bluhm B.H."/>
            <person name="Cannon C."/>
            <person name="Castanera R."/>
            <person name="Culley D.E."/>
            <person name="Daum C."/>
            <person name="Ezra D."/>
            <person name="Gonzalez J.B."/>
            <person name="Henrissat B."/>
            <person name="Kuo A."/>
            <person name="Liang C."/>
            <person name="Lipzen A."/>
            <person name="Lutzoni F."/>
            <person name="Magnuson J."/>
            <person name="Mondo S."/>
            <person name="Nolan M."/>
            <person name="Ohm R."/>
            <person name="Pangilinan J."/>
            <person name="Park H.-J."/>
            <person name="Ramirez L."/>
            <person name="Alfaro M."/>
            <person name="Sun H."/>
            <person name="Tritt A."/>
            <person name="Yoshinaga Y."/>
            <person name="Zwiers L.-H."/>
            <person name="Turgeon B.G."/>
            <person name="Goodwin S.B."/>
            <person name="Spatafora J.W."/>
            <person name="Crous P.W."/>
            <person name="Grigoriev I.V."/>
        </authorList>
    </citation>
    <scope>NUCLEOTIDE SEQUENCE</scope>
    <source>
        <strain evidence="3">P77</strain>
    </source>
</reference>
<feature type="compositionally biased region" description="Pro residues" evidence="2">
    <location>
        <begin position="100"/>
        <end position="110"/>
    </location>
</feature>
<feature type="region of interest" description="Disordered" evidence="2">
    <location>
        <begin position="91"/>
        <end position="114"/>
    </location>
</feature>
<keyword evidence="1" id="KW-0175">Coiled coil</keyword>
<dbReference type="OrthoDB" id="3694847at2759"/>
<proteinExistence type="predicted"/>
<accession>A0A6A5K5J7</accession>
<feature type="region of interest" description="Disordered" evidence="2">
    <location>
        <begin position="281"/>
        <end position="302"/>
    </location>
</feature>
<evidence type="ECO:0000313" key="3">
    <source>
        <dbReference type="EMBL" id="KAF1832448.1"/>
    </source>
</evidence>
<feature type="coiled-coil region" evidence="1">
    <location>
        <begin position="191"/>
        <end position="232"/>
    </location>
</feature>
<name>A0A6A5K5J7_9PLEO</name>